<evidence type="ECO:0000313" key="1">
    <source>
        <dbReference type="EMBL" id="MBA8932145.1"/>
    </source>
</evidence>
<dbReference type="EMBL" id="JACJID010000011">
    <property type="protein sequence ID" value="MBA8932145.1"/>
    <property type="molecule type" value="Genomic_DNA"/>
</dbReference>
<dbReference type="Proteomes" id="UP000517916">
    <property type="component" value="Unassembled WGS sequence"/>
</dbReference>
<protein>
    <submittedName>
        <fullName evidence="1">Uncharacterized protein</fullName>
    </submittedName>
</protein>
<organism evidence="1 2">
    <name type="scientific">Kutzneria viridogrisea</name>
    <dbReference type="NCBI Taxonomy" id="47990"/>
    <lineage>
        <taxon>Bacteria</taxon>
        <taxon>Bacillati</taxon>
        <taxon>Actinomycetota</taxon>
        <taxon>Actinomycetes</taxon>
        <taxon>Pseudonocardiales</taxon>
        <taxon>Pseudonocardiaceae</taxon>
        <taxon>Kutzneria</taxon>
    </lineage>
</organism>
<keyword evidence="2" id="KW-1185">Reference proteome</keyword>
<gene>
    <name evidence="1" type="ORF">BC739_009404</name>
</gene>
<reference evidence="1 2" key="1">
    <citation type="submission" date="2020-08" db="EMBL/GenBank/DDBJ databases">
        <title>Genomic Encyclopedia of Archaeal and Bacterial Type Strains, Phase II (KMG-II): from individual species to whole genera.</title>
        <authorList>
            <person name="Goeker M."/>
        </authorList>
    </citation>
    <scope>NUCLEOTIDE SEQUENCE [LARGE SCALE GENOMIC DNA]</scope>
    <source>
        <strain evidence="1 2">DSM 43850</strain>
    </source>
</reference>
<dbReference type="RefSeq" id="WP_182840669.1">
    <property type="nucleotide sequence ID" value="NZ_BAAABQ010000083.1"/>
</dbReference>
<proteinExistence type="predicted"/>
<comment type="caution">
    <text evidence="1">The sequence shown here is derived from an EMBL/GenBank/DDBJ whole genome shotgun (WGS) entry which is preliminary data.</text>
</comment>
<sequence length="100" mass="10534">MRDVMAALRELHLVHQKTDLKDAAVGALDLTRSELAEILGVLAQAASVVSTVGEALTDAVEEMGRGEATNNLEEALGAADALIGELERVADDVRPRRTAA</sequence>
<accession>A0ABR6BZL8</accession>
<name>A0ABR6BZL8_9PSEU</name>
<evidence type="ECO:0000313" key="2">
    <source>
        <dbReference type="Proteomes" id="UP000517916"/>
    </source>
</evidence>